<feature type="transmembrane region" description="Helical" evidence="1">
    <location>
        <begin position="6"/>
        <end position="26"/>
    </location>
</feature>
<accession>A0A410T5M2</accession>
<organism evidence="2 3">
    <name type="scientific">Acinetobacter phage Henu6</name>
    <dbReference type="NCBI Taxonomy" id="2500136"/>
    <lineage>
        <taxon>Viruses</taxon>
        <taxon>Duplodnaviria</taxon>
        <taxon>Heunggongvirae</taxon>
        <taxon>Uroviricota</taxon>
        <taxon>Caudoviricetes</taxon>
        <taxon>Pantevenvirales</taxon>
        <taxon>Straboviridae</taxon>
        <taxon>Twarogvirinae</taxon>
        <taxon>Zedzedvirus</taxon>
        <taxon>Zedzedvirus zz1</taxon>
    </lineage>
</organism>
<evidence type="ECO:0000313" key="2">
    <source>
        <dbReference type="EMBL" id="QAU03944.1"/>
    </source>
</evidence>
<keyword evidence="1" id="KW-1133">Transmembrane helix</keyword>
<keyword evidence="1" id="KW-0472">Membrane</keyword>
<sequence>MLINIGYILVLGIILSLVSYASFSALDTRENEKVFTDLMWGIGEEYKRKLWYKKAAYISLGVTITLSIQFIIILSILL</sequence>
<feature type="transmembrane region" description="Helical" evidence="1">
    <location>
        <begin position="55"/>
        <end position="77"/>
    </location>
</feature>
<gene>
    <name evidence="2" type="ORF">Henu6_gp139</name>
</gene>
<keyword evidence="1" id="KW-0812">Transmembrane</keyword>
<dbReference type="Proteomes" id="UP000289169">
    <property type="component" value="Segment"/>
</dbReference>
<evidence type="ECO:0000256" key="1">
    <source>
        <dbReference type="SAM" id="Phobius"/>
    </source>
</evidence>
<protein>
    <submittedName>
        <fullName evidence="2">Uncharacterized protein</fullName>
    </submittedName>
</protein>
<evidence type="ECO:0000313" key="3">
    <source>
        <dbReference type="Proteomes" id="UP000289169"/>
    </source>
</evidence>
<reference evidence="2 3" key="1">
    <citation type="submission" date="2018-11" db="EMBL/GenBank/DDBJ databases">
        <authorList>
            <person name="Teng T."/>
        </authorList>
    </citation>
    <scope>NUCLEOTIDE SEQUENCE [LARGE SCALE GENOMIC DNA]</scope>
</reference>
<dbReference type="EMBL" id="MK240351">
    <property type="protein sequence ID" value="QAU03944.1"/>
    <property type="molecule type" value="Genomic_DNA"/>
</dbReference>
<proteinExistence type="predicted"/>
<name>A0A410T5M2_9CAUD</name>